<keyword evidence="2" id="KW-1185">Reference proteome</keyword>
<dbReference type="EMBL" id="LKCN02000003">
    <property type="protein sequence ID" value="RCI15120.1"/>
    <property type="molecule type" value="Genomic_DNA"/>
</dbReference>
<dbReference type="AlphaFoldDB" id="A0A367LL49"/>
<evidence type="ECO:0000313" key="1">
    <source>
        <dbReference type="EMBL" id="RCI15120.1"/>
    </source>
</evidence>
<dbReference type="Proteomes" id="UP000253664">
    <property type="component" value="Unassembled WGS sequence"/>
</dbReference>
<sequence>MGSSRLPEIDEWNVGFDILVTEWQDYQPEVLGQRQYAPARSRARVDFTVFGMNLSLPTAYIWIPVSLKLKLIGSVAAPRDQTPGGQETLKALRNSLLAELDSA</sequence>
<gene>
    <name evidence="1" type="ORF">L249_6401</name>
</gene>
<comment type="caution">
    <text evidence="1">The sequence shown here is derived from an EMBL/GenBank/DDBJ whole genome shotgun (WGS) entry which is preliminary data.</text>
</comment>
<evidence type="ECO:0000313" key="2">
    <source>
        <dbReference type="Proteomes" id="UP000253664"/>
    </source>
</evidence>
<organism evidence="1 2">
    <name type="scientific">Ophiocordyceps polyrhachis-furcata BCC 54312</name>
    <dbReference type="NCBI Taxonomy" id="1330021"/>
    <lineage>
        <taxon>Eukaryota</taxon>
        <taxon>Fungi</taxon>
        <taxon>Dikarya</taxon>
        <taxon>Ascomycota</taxon>
        <taxon>Pezizomycotina</taxon>
        <taxon>Sordariomycetes</taxon>
        <taxon>Hypocreomycetidae</taxon>
        <taxon>Hypocreales</taxon>
        <taxon>Ophiocordycipitaceae</taxon>
        <taxon>Ophiocordyceps</taxon>
    </lineage>
</organism>
<accession>A0A367LL49</accession>
<reference evidence="1 2" key="1">
    <citation type="journal article" date="2015" name="BMC Genomics">
        <title>Insights from the genome of Ophiocordyceps polyrhachis-furcata to pathogenicity and host specificity in insect fungi.</title>
        <authorList>
            <person name="Wichadakul D."/>
            <person name="Kobmoo N."/>
            <person name="Ingsriswang S."/>
            <person name="Tangphatsornruang S."/>
            <person name="Chantasingh D."/>
            <person name="Luangsa-ard J.J."/>
            <person name="Eurwilaichitr L."/>
        </authorList>
    </citation>
    <scope>NUCLEOTIDE SEQUENCE [LARGE SCALE GENOMIC DNA]</scope>
    <source>
        <strain evidence="1 2">BCC 54312</strain>
    </source>
</reference>
<name>A0A367LL49_9HYPO</name>
<protein>
    <submittedName>
        <fullName evidence="1">Uncharacterized protein</fullName>
    </submittedName>
</protein>
<proteinExistence type="predicted"/>